<evidence type="ECO:0000313" key="3">
    <source>
        <dbReference type="EMBL" id="NBC35135.1"/>
    </source>
</evidence>
<dbReference type="Pfam" id="PF05036">
    <property type="entry name" value="SPOR"/>
    <property type="match status" value="1"/>
</dbReference>
<dbReference type="EMBL" id="JAAAPO010000001">
    <property type="protein sequence ID" value="NBC35135.1"/>
    <property type="molecule type" value="Genomic_DNA"/>
</dbReference>
<dbReference type="SUPFAM" id="SSF48452">
    <property type="entry name" value="TPR-like"/>
    <property type="match status" value="1"/>
</dbReference>
<evidence type="ECO:0000313" key="4">
    <source>
        <dbReference type="Proteomes" id="UP000753724"/>
    </source>
</evidence>
<dbReference type="InterPro" id="IPR011990">
    <property type="entry name" value="TPR-like_helical_dom_sf"/>
</dbReference>
<dbReference type="PROSITE" id="PS51724">
    <property type="entry name" value="SPOR"/>
    <property type="match status" value="1"/>
</dbReference>
<dbReference type="InterPro" id="IPR036680">
    <property type="entry name" value="SPOR-like_sf"/>
</dbReference>
<organism evidence="3 4">
    <name type="scientific">Novosphingobium ovatum</name>
    <dbReference type="NCBI Taxonomy" id="1908523"/>
    <lineage>
        <taxon>Bacteria</taxon>
        <taxon>Pseudomonadati</taxon>
        <taxon>Pseudomonadota</taxon>
        <taxon>Alphaproteobacteria</taxon>
        <taxon>Sphingomonadales</taxon>
        <taxon>Sphingomonadaceae</taxon>
        <taxon>Novosphingobium</taxon>
    </lineage>
</organism>
<keyword evidence="4" id="KW-1185">Reference proteome</keyword>
<evidence type="ECO:0000259" key="2">
    <source>
        <dbReference type="PROSITE" id="PS51724"/>
    </source>
</evidence>
<feature type="domain" description="SPOR" evidence="2">
    <location>
        <begin position="385"/>
        <end position="469"/>
    </location>
</feature>
<protein>
    <submittedName>
        <fullName evidence="3">Tetratricopeptide repeat protein</fullName>
    </submittedName>
</protein>
<dbReference type="SUPFAM" id="SSF110997">
    <property type="entry name" value="Sporulation related repeat"/>
    <property type="match status" value="1"/>
</dbReference>
<dbReference type="Pfam" id="PF14559">
    <property type="entry name" value="TPR_19"/>
    <property type="match status" value="1"/>
</dbReference>
<name>A0ABW9X9E5_9SPHN</name>
<gene>
    <name evidence="3" type="ORF">GTZ99_01020</name>
</gene>
<feature type="chain" id="PRO_5045224220" evidence="1">
    <location>
        <begin position="43"/>
        <end position="481"/>
    </location>
</feature>
<evidence type="ECO:0000256" key="1">
    <source>
        <dbReference type="SAM" id="SignalP"/>
    </source>
</evidence>
<reference evidence="4" key="1">
    <citation type="submission" date="2020-01" db="EMBL/GenBank/DDBJ databases">
        <title>Sphingomonas sp. strain CSW-10.</title>
        <authorList>
            <person name="Chen W.-M."/>
        </authorList>
    </citation>
    <scope>NUCLEOTIDE SEQUENCE [LARGE SCALE GENOMIC DNA]</scope>
    <source>
        <strain evidence="4">FSY-8</strain>
    </source>
</reference>
<dbReference type="Proteomes" id="UP000753724">
    <property type="component" value="Unassembled WGS sequence"/>
</dbReference>
<feature type="signal peptide" evidence="1">
    <location>
        <begin position="1"/>
        <end position="42"/>
    </location>
</feature>
<proteinExistence type="predicted"/>
<keyword evidence="1" id="KW-0732">Signal</keyword>
<dbReference type="Gene3D" id="1.25.40.10">
    <property type="entry name" value="Tetratricopeptide repeat domain"/>
    <property type="match status" value="1"/>
</dbReference>
<comment type="caution">
    <text evidence="3">The sequence shown here is derived from an EMBL/GenBank/DDBJ whole genome shotgun (WGS) entry which is preliminary data.</text>
</comment>
<dbReference type="RefSeq" id="WP_161716425.1">
    <property type="nucleotide sequence ID" value="NZ_JAAAPO010000001.1"/>
</dbReference>
<dbReference type="Gene3D" id="3.30.70.1070">
    <property type="entry name" value="Sporulation related repeat"/>
    <property type="match status" value="1"/>
</dbReference>
<sequence length="481" mass="48199">MTAKCFIPHRRPARSGLLLPLASSAGLALALMAMGAPVSAQAAAGGAGTTLTGGAADAAVAMAESAVQASPRDVATRVALGRAYLKAGRYQSAETALSDAMTLGDTSGRTLLMLSLAEVASGHSSDAIALLDRAKADVPAADLGLALALAGEPGRGVAVLLDAVRAGERSDKLRANLAYAYALDGKWGEARNLVAMDLPAAQVDARMTEWAQLARPEAAKDRVAQLLGVPAREDAGMPVALALSGQQNGVQLAAAAPEPAPMPAAVAQPVPAAELPATVEPVAPAPMMAAAPAPVFQPVPLKAAPAPVAAKRLAKANAKLGPKTGKTKPKPDAALADAAPVDAAPAAIAPKPVRVAAKTRPMRVAMANVALATKPVSAKPAPAAAGDSGAHAVQLGSFSSAANAERARATFAQRDADLRGREIVIAKAVVNGRNFWRVQVKGYTAVAAAQKCGTVQKKGAVCMAFAAGSLPGETGPALASR</sequence>
<dbReference type="InterPro" id="IPR007730">
    <property type="entry name" value="SPOR-like_dom"/>
</dbReference>
<accession>A0ABW9X9E5</accession>